<evidence type="ECO:0000313" key="3">
    <source>
        <dbReference type="Proteomes" id="UP001203423"/>
    </source>
</evidence>
<dbReference type="Proteomes" id="UP001203423">
    <property type="component" value="Unassembled WGS sequence"/>
</dbReference>
<dbReference type="EMBL" id="JAKIKS010000017">
    <property type="protein sequence ID" value="MCL1124066.1"/>
    <property type="molecule type" value="Genomic_DNA"/>
</dbReference>
<keyword evidence="2" id="KW-0645">Protease</keyword>
<accession>A0ABT0L8N3</accession>
<keyword evidence="2" id="KW-0482">Metalloprotease</keyword>
<reference evidence="2 3" key="1">
    <citation type="submission" date="2022-01" db="EMBL/GenBank/DDBJ databases">
        <title>Whole genome-based taxonomy of the Shewanellaceae.</title>
        <authorList>
            <person name="Martin-Rodriguez A.J."/>
        </authorList>
    </citation>
    <scope>NUCLEOTIDE SEQUENCE [LARGE SCALE GENOMIC DNA]</scope>
    <source>
        <strain evidence="2 3">DSM 17177</strain>
    </source>
</reference>
<dbReference type="Pfam" id="PF10263">
    <property type="entry name" value="SprT-like"/>
    <property type="match status" value="1"/>
</dbReference>
<name>A0ABT0L8N3_9GAMM</name>
<proteinExistence type="predicted"/>
<protein>
    <submittedName>
        <fullName evidence="2">SprT family zinc-dependent metalloprotease</fullName>
    </submittedName>
</protein>
<keyword evidence="3" id="KW-1185">Reference proteome</keyword>
<dbReference type="PANTHER" id="PTHR38773:SF1">
    <property type="entry name" value="PROTEIN SPRT"/>
    <property type="match status" value="1"/>
</dbReference>
<comment type="caution">
    <text evidence="2">The sequence shown here is derived from an EMBL/GenBank/DDBJ whole genome shotgun (WGS) entry which is preliminary data.</text>
</comment>
<feature type="domain" description="SprT-like" evidence="1">
    <location>
        <begin position="49"/>
        <end position="196"/>
    </location>
</feature>
<dbReference type="InterPro" id="IPR006640">
    <property type="entry name" value="SprT-like_domain"/>
</dbReference>
<dbReference type="RefSeq" id="WP_248939350.1">
    <property type="nucleotide sequence ID" value="NZ_JAKIKS010000017.1"/>
</dbReference>
<dbReference type="NCBIfam" id="NF003421">
    <property type="entry name" value="PRK04860.1"/>
    <property type="match status" value="1"/>
</dbReference>
<dbReference type="PANTHER" id="PTHR38773">
    <property type="entry name" value="PROTEIN SPRT"/>
    <property type="match status" value="1"/>
</dbReference>
<dbReference type="SMART" id="SM00731">
    <property type="entry name" value="SprT"/>
    <property type="match status" value="1"/>
</dbReference>
<keyword evidence="2" id="KW-0378">Hydrolase</keyword>
<sequence length="201" mass="23493">MKALKSIFNHAQYIAQQRWTSHSIKRKSPSLMPATDNITPLQKTLIEQVELSYRLAESQLNLNFIRPSVGFKLRGKCAGMAHLQHNHLRFNPLLFINNSQAFLSEVVPHEICHLLVYQIFGKVKPHGKEWRNMMRQVFNVSPRTTHDFDISPATEVHFRYQCHCGPVHLSLRRHNKVLRGKTQYCCRRCKIQLTLMPERPT</sequence>
<gene>
    <name evidence="2" type="ORF">L2764_06135</name>
</gene>
<organism evidence="2 3">
    <name type="scientific">Shewanella surugensis</name>
    <dbReference type="NCBI Taxonomy" id="212020"/>
    <lineage>
        <taxon>Bacteria</taxon>
        <taxon>Pseudomonadati</taxon>
        <taxon>Pseudomonadota</taxon>
        <taxon>Gammaproteobacteria</taxon>
        <taxon>Alteromonadales</taxon>
        <taxon>Shewanellaceae</taxon>
        <taxon>Shewanella</taxon>
    </lineage>
</organism>
<evidence type="ECO:0000313" key="2">
    <source>
        <dbReference type="EMBL" id="MCL1124066.1"/>
    </source>
</evidence>
<dbReference type="GO" id="GO:0008237">
    <property type="term" value="F:metallopeptidase activity"/>
    <property type="evidence" value="ECO:0007669"/>
    <property type="project" value="UniProtKB-KW"/>
</dbReference>
<evidence type="ECO:0000259" key="1">
    <source>
        <dbReference type="SMART" id="SM00731"/>
    </source>
</evidence>